<dbReference type="EMBL" id="NRRV01000106">
    <property type="protein sequence ID" value="MBK1633684.1"/>
    <property type="molecule type" value="Genomic_DNA"/>
</dbReference>
<proteinExistence type="predicted"/>
<protein>
    <recommendedName>
        <fullName evidence="3">DUF4276 family protein</fullName>
    </recommendedName>
</protein>
<reference evidence="1 2" key="1">
    <citation type="journal article" date="2020" name="Microorganisms">
        <title>Osmotic Adaptation and Compatible Solute Biosynthesis of Phototrophic Bacteria as Revealed from Genome Analyses.</title>
        <authorList>
            <person name="Imhoff J.F."/>
            <person name="Rahn T."/>
            <person name="Kunzel S."/>
            <person name="Keller A."/>
            <person name="Neulinger S.C."/>
        </authorList>
    </citation>
    <scope>NUCLEOTIDE SEQUENCE [LARGE SCALE GENOMIC DNA]</scope>
    <source>
        <strain evidence="1 2">DSM 6210</strain>
    </source>
</reference>
<dbReference type="Proteomes" id="UP000748752">
    <property type="component" value="Unassembled WGS sequence"/>
</dbReference>
<accession>A0ABS1CQA9</accession>
<sequence>MPECKDAQVLVLCEDRRHYHLVRGFLEEKGFKRITERKSPPGSGSAEQFVREQFPIELRAHRARARYANVLLIVCVDRDRGKQDRVAEFAQACVDRKMQPPADDDPLLVLIPARNIETWLYLVEHGPPVDETTDYKPLCRAAKPGRLGRRLAADCSTINLSPSLVRARRDWRRLCG</sequence>
<evidence type="ECO:0000313" key="1">
    <source>
        <dbReference type="EMBL" id="MBK1633684.1"/>
    </source>
</evidence>
<organism evidence="1 2">
    <name type="scientific">Thiohalocapsa halophila</name>
    <dbReference type="NCBI Taxonomy" id="69359"/>
    <lineage>
        <taxon>Bacteria</taxon>
        <taxon>Pseudomonadati</taxon>
        <taxon>Pseudomonadota</taxon>
        <taxon>Gammaproteobacteria</taxon>
        <taxon>Chromatiales</taxon>
        <taxon>Chromatiaceae</taxon>
        <taxon>Thiohalocapsa</taxon>
    </lineage>
</organism>
<evidence type="ECO:0008006" key="3">
    <source>
        <dbReference type="Google" id="ProtNLM"/>
    </source>
</evidence>
<keyword evidence="2" id="KW-1185">Reference proteome</keyword>
<name>A0ABS1CQA9_9GAMM</name>
<gene>
    <name evidence="1" type="ORF">CKO31_23655</name>
</gene>
<comment type="caution">
    <text evidence="1">The sequence shown here is derived from an EMBL/GenBank/DDBJ whole genome shotgun (WGS) entry which is preliminary data.</text>
</comment>
<evidence type="ECO:0000313" key="2">
    <source>
        <dbReference type="Proteomes" id="UP000748752"/>
    </source>
</evidence>